<evidence type="ECO:0000313" key="1">
    <source>
        <dbReference type="EMBL" id="RCK43204.1"/>
    </source>
</evidence>
<evidence type="ECO:0000313" key="2">
    <source>
        <dbReference type="Proteomes" id="UP000252255"/>
    </source>
</evidence>
<name>A0A367WP26_9PROT</name>
<comment type="caution">
    <text evidence="1">The sequence shown here is derived from an EMBL/GenBank/DDBJ whole genome shotgun (WGS) entry which is preliminary data.</text>
</comment>
<evidence type="ECO:0008006" key="3">
    <source>
        <dbReference type="Google" id="ProtNLM"/>
    </source>
</evidence>
<protein>
    <recommendedName>
        <fullName evidence="3">HEPN domain-containing protein</fullName>
    </recommendedName>
</protein>
<dbReference type="RefSeq" id="WP_114099672.1">
    <property type="nucleotide sequence ID" value="NZ_JPWI01000015.1"/>
</dbReference>
<gene>
    <name evidence="1" type="ORF">TH30_19490</name>
</gene>
<proteinExistence type="predicted"/>
<reference evidence="1 2" key="1">
    <citation type="submission" date="2014-07" db="EMBL/GenBank/DDBJ databases">
        <title>Draft genome sequence of Thalassospira profundimaris PR54-5.</title>
        <authorList>
            <person name="Lai Q."/>
            <person name="Shao Z."/>
        </authorList>
    </citation>
    <scope>NUCLEOTIDE SEQUENCE [LARGE SCALE GENOMIC DNA]</scope>
    <source>
        <strain evidence="1 2">PR54-5</strain>
    </source>
</reference>
<dbReference type="Proteomes" id="UP000252255">
    <property type="component" value="Unassembled WGS sequence"/>
</dbReference>
<dbReference type="PROSITE" id="PS51257">
    <property type="entry name" value="PROKAR_LIPOPROTEIN"/>
    <property type="match status" value="1"/>
</dbReference>
<dbReference type="AlphaFoldDB" id="A0A367WP26"/>
<organism evidence="1 2">
    <name type="scientific">Thalassospira profundimaris</name>
    <dbReference type="NCBI Taxonomy" id="502049"/>
    <lineage>
        <taxon>Bacteria</taxon>
        <taxon>Pseudomonadati</taxon>
        <taxon>Pseudomonadota</taxon>
        <taxon>Alphaproteobacteria</taxon>
        <taxon>Rhodospirillales</taxon>
        <taxon>Thalassospiraceae</taxon>
        <taxon>Thalassospira</taxon>
    </lineage>
</organism>
<dbReference type="EMBL" id="JPWI01000015">
    <property type="protein sequence ID" value="RCK43204.1"/>
    <property type="molecule type" value="Genomic_DNA"/>
</dbReference>
<sequence length="92" mass="10305">MTDKVDTTYLAFSWAAIACAETFLHSLSRNSPKARSHAELLIEFVKVGKLGAAPSHYINTVVRQYPDLAIHQTRANRELQKLQTNPPRKAAE</sequence>
<accession>A0A367WP26</accession>